<evidence type="ECO:0000313" key="1">
    <source>
        <dbReference type="EMBL" id="TLV09944.1"/>
    </source>
</evidence>
<dbReference type="EMBL" id="VCHQ01000029">
    <property type="protein sequence ID" value="TLV09944.1"/>
    <property type="molecule type" value="Genomic_DNA"/>
</dbReference>
<dbReference type="Proteomes" id="UP000307430">
    <property type="component" value="Unassembled WGS sequence"/>
</dbReference>
<dbReference type="RefSeq" id="WP_138362588.1">
    <property type="nucleotide sequence ID" value="NZ_VCHQ01000029.1"/>
</dbReference>
<evidence type="ECO:0000313" key="2">
    <source>
        <dbReference type="Proteomes" id="UP000307430"/>
    </source>
</evidence>
<evidence type="ECO:0008006" key="3">
    <source>
        <dbReference type="Google" id="ProtNLM"/>
    </source>
</evidence>
<gene>
    <name evidence="1" type="ORF">FE839_20305</name>
</gene>
<proteinExistence type="predicted"/>
<sequence>MTVQEKHLIANAYLSVTFIESKTGIKLSSANRKIYDNGYNTEEDNANTLLKFAFDDCKSRLGTSNTPEGHEQYQRRMNKLLYLSESYIYSLCNSSRFNEAISSISSLIEYIREIDKDNLYKYYYHIAYAWRMKSNHDEAKKYLALSKDLCPPEDKETQRSIYTEELYILEREDPMKAIGLARTRKNEFKSDTAAYILSDVMLSLNKEKGERIAVLEKQEKKARRLGYHTAANNILFTLNSEKNNSDQLNSLNTVIKTDTSPYNICRATIYKNEALIKNGDIDKITENDFQRLINIYNYLFRQKFDSLFNKCHHILWTIAEYKKNNDLIIFIFYKGTIVWKLNADTENETKYNKLISKVETLSNAMLLGNVYDHEE</sequence>
<dbReference type="AlphaFoldDB" id="A0A5R9LD05"/>
<name>A0A5R9LD05_9ENTR</name>
<accession>A0A5R9LD05</accession>
<keyword evidence="2" id="KW-1185">Reference proteome</keyword>
<reference evidence="1 2" key="1">
    <citation type="submission" date="2019-05" db="EMBL/GenBank/DDBJ databases">
        <title>Genome sequence of Klebsiella sp strain TOUT106.</title>
        <authorList>
            <person name="Rahi P."/>
            <person name="Chaudhari D."/>
        </authorList>
    </citation>
    <scope>NUCLEOTIDE SEQUENCE [LARGE SCALE GENOMIC DNA]</scope>
    <source>
        <strain evidence="1 2">TOUT106</strain>
    </source>
</reference>
<protein>
    <recommendedName>
        <fullName evidence="3">Tetratricopeptide repeat protein</fullName>
    </recommendedName>
</protein>
<organism evidence="1 2">
    <name type="scientific">Klebsiella indica</name>
    <dbReference type="NCBI Taxonomy" id="2582917"/>
    <lineage>
        <taxon>Bacteria</taxon>
        <taxon>Pseudomonadati</taxon>
        <taxon>Pseudomonadota</taxon>
        <taxon>Gammaproteobacteria</taxon>
        <taxon>Enterobacterales</taxon>
        <taxon>Enterobacteriaceae</taxon>
        <taxon>Klebsiella/Raoultella group</taxon>
        <taxon>Klebsiella</taxon>
    </lineage>
</organism>
<comment type="caution">
    <text evidence="1">The sequence shown here is derived from an EMBL/GenBank/DDBJ whole genome shotgun (WGS) entry which is preliminary data.</text>
</comment>